<dbReference type="RefSeq" id="WP_134078417.1">
    <property type="nucleotide sequence ID" value="NZ_SOEB01000015.1"/>
</dbReference>
<dbReference type="AlphaFoldDB" id="A0A4R8FLG8"/>
<accession>A0A4R8FLG8</accession>
<dbReference type="Gene3D" id="2.30.30.40">
    <property type="entry name" value="SH3 Domains"/>
    <property type="match status" value="1"/>
</dbReference>
<dbReference type="Proteomes" id="UP000295484">
    <property type="component" value="Unassembled WGS sequence"/>
</dbReference>
<sequence length="173" mass="19083">MRARLRECASLAISFLFLIGVLTSTGPVLAEERGRVTNLPLPRYVSLKAAEGNVRRGPSLSHRIDWVYTRRGVPLQITAEFGHWRQVRDRDGAGGWVHYSLLSGVRTVIVDQDMLPLLRAPRPESEVLAKAEAGVIARLGECSIDWCRISADGAAGWVPKAAIWGVDADEIRE</sequence>
<evidence type="ECO:0000313" key="2">
    <source>
        <dbReference type="Proteomes" id="UP000295484"/>
    </source>
</evidence>
<proteinExistence type="predicted"/>
<evidence type="ECO:0000313" key="1">
    <source>
        <dbReference type="EMBL" id="TDX27089.1"/>
    </source>
</evidence>
<comment type="caution">
    <text evidence="1">The sequence shown here is derived from an EMBL/GenBank/DDBJ whole genome shotgun (WGS) entry which is preliminary data.</text>
</comment>
<reference evidence="1 2" key="1">
    <citation type="submission" date="2019-03" db="EMBL/GenBank/DDBJ databases">
        <title>Genomic Encyclopedia of Type Strains, Phase IV (KMG-IV): sequencing the most valuable type-strain genomes for metagenomic binning, comparative biology and taxonomic classification.</title>
        <authorList>
            <person name="Goeker M."/>
        </authorList>
    </citation>
    <scope>NUCLEOTIDE SEQUENCE [LARGE SCALE GENOMIC DNA]</scope>
    <source>
        <strain evidence="1 2">JA181</strain>
    </source>
</reference>
<gene>
    <name evidence="1" type="ORF">EV657_11580</name>
</gene>
<protein>
    <submittedName>
        <fullName evidence="1">SH3-like domain-containing protein</fullName>
    </submittedName>
</protein>
<name>A0A4R8FLG8_9RHOB</name>
<dbReference type="InterPro" id="IPR010466">
    <property type="entry name" value="DUF1058"/>
</dbReference>
<organism evidence="1 2">
    <name type="scientific">Rhodovulum visakhapatnamense</name>
    <dbReference type="NCBI Taxonomy" id="364297"/>
    <lineage>
        <taxon>Bacteria</taxon>
        <taxon>Pseudomonadati</taxon>
        <taxon>Pseudomonadota</taxon>
        <taxon>Alphaproteobacteria</taxon>
        <taxon>Rhodobacterales</taxon>
        <taxon>Paracoccaceae</taxon>
        <taxon>Rhodovulum</taxon>
    </lineage>
</organism>
<dbReference type="EMBL" id="SOEB01000015">
    <property type="protein sequence ID" value="TDX27089.1"/>
    <property type="molecule type" value="Genomic_DNA"/>
</dbReference>
<dbReference type="Pfam" id="PF06347">
    <property type="entry name" value="SH3_4"/>
    <property type="match status" value="2"/>
</dbReference>